<comment type="caution">
    <text evidence="7">The sequence shown here is derived from an EMBL/GenBank/DDBJ whole genome shotgun (WGS) entry which is preliminary data.</text>
</comment>
<dbReference type="AlphaFoldDB" id="A0A1V9ZI42"/>
<gene>
    <name evidence="7" type="ORF">THRCLA_06930</name>
</gene>
<proteinExistence type="inferred from homology"/>
<feature type="transmembrane region" description="Helical" evidence="6">
    <location>
        <begin position="210"/>
        <end position="229"/>
    </location>
</feature>
<dbReference type="Proteomes" id="UP000243217">
    <property type="component" value="Unassembled WGS sequence"/>
</dbReference>
<sequence length="302" mass="32451">MYKALTDEDAPLPEDISVDTTLKDKVPAALFAVNVGVVLYFAVAWGLPNINTFEFTNHKSDEKRSQGVSLLVVTALVGLVGAVLSALWLRVLQLYAARIISITLQLTVVALLVASVSGFFEAGLAGQAIGLGNLFLAVSLALYYYSVRHRIPFAAANLAAATKIIHRFPQVVVAAYAVIAAQVAWTLLWTVALVGFFAKTYESSGIPGSVQSSSTVNVCVFFLLLSLLWGLQVLRNIVHCTTAGTVGEWWFSPHPEGAVKRALQRSLSTSFGSICFGSLVVAALASMRFVLLTAKRRKSRSS</sequence>
<dbReference type="InterPro" id="IPR007603">
    <property type="entry name" value="Choline_transptr-like"/>
</dbReference>
<keyword evidence="3 6" id="KW-0812">Transmembrane</keyword>
<dbReference type="EMBL" id="JNBS01001907">
    <property type="protein sequence ID" value="OQR97480.1"/>
    <property type="molecule type" value="Genomic_DNA"/>
</dbReference>
<name>A0A1V9ZI42_9STRA</name>
<dbReference type="PANTHER" id="PTHR12385:SF4">
    <property type="entry name" value="PROTEIN PNS1"/>
    <property type="match status" value="1"/>
</dbReference>
<comment type="subcellular location">
    <subcellularLocation>
        <location evidence="6">Cell membrane</location>
        <topology evidence="6">Multi-pass membrane protein</topology>
    </subcellularLocation>
    <subcellularLocation>
        <location evidence="1">Membrane</location>
        <topology evidence="1">Multi-pass membrane protein</topology>
    </subcellularLocation>
</comment>
<feature type="transmembrane region" description="Helical" evidence="6">
    <location>
        <begin position="68"/>
        <end position="89"/>
    </location>
</feature>
<evidence type="ECO:0000313" key="7">
    <source>
        <dbReference type="EMBL" id="OQR97480.1"/>
    </source>
</evidence>
<organism evidence="7 8">
    <name type="scientific">Thraustotheca clavata</name>
    <dbReference type="NCBI Taxonomy" id="74557"/>
    <lineage>
        <taxon>Eukaryota</taxon>
        <taxon>Sar</taxon>
        <taxon>Stramenopiles</taxon>
        <taxon>Oomycota</taxon>
        <taxon>Saprolegniomycetes</taxon>
        <taxon>Saprolegniales</taxon>
        <taxon>Achlyaceae</taxon>
        <taxon>Thraustotheca</taxon>
    </lineage>
</organism>
<comment type="similarity">
    <text evidence="2 6">Belongs to the CTL (choline transporter-like) family.</text>
</comment>
<keyword evidence="4 6" id="KW-1133">Transmembrane helix</keyword>
<comment type="function">
    <text evidence="6">Choline transporter.</text>
</comment>
<feature type="transmembrane region" description="Helical" evidence="6">
    <location>
        <begin position="28"/>
        <end position="47"/>
    </location>
</feature>
<evidence type="ECO:0000256" key="4">
    <source>
        <dbReference type="ARBA" id="ARBA00022989"/>
    </source>
</evidence>
<feature type="non-terminal residue" evidence="7">
    <location>
        <position position="302"/>
    </location>
</feature>
<dbReference type="PANTHER" id="PTHR12385">
    <property type="entry name" value="CHOLINE TRANSPORTER-LIKE (SLC FAMILY 44)"/>
    <property type="match status" value="1"/>
</dbReference>
<dbReference type="GO" id="GO:0022857">
    <property type="term" value="F:transmembrane transporter activity"/>
    <property type="evidence" value="ECO:0007669"/>
    <property type="project" value="UniProtKB-UniRule"/>
</dbReference>
<accession>A0A1V9ZI42</accession>
<dbReference type="Pfam" id="PF04515">
    <property type="entry name" value="Choline_transpo"/>
    <property type="match status" value="1"/>
</dbReference>
<feature type="transmembrane region" description="Helical" evidence="6">
    <location>
        <begin position="271"/>
        <end position="291"/>
    </location>
</feature>
<reference evidence="7 8" key="1">
    <citation type="journal article" date="2014" name="Genome Biol. Evol.">
        <title>The secreted proteins of Achlya hypogyna and Thraustotheca clavata identify the ancestral oomycete secretome and reveal gene acquisitions by horizontal gene transfer.</title>
        <authorList>
            <person name="Misner I."/>
            <person name="Blouin N."/>
            <person name="Leonard G."/>
            <person name="Richards T.A."/>
            <person name="Lane C.E."/>
        </authorList>
    </citation>
    <scope>NUCLEOTIDE SEQUENCE [LARGE SCALE GENOMIC DNA]</scope>
    <source>
        <strain evidence="7 8">ATCC 34112</strain>
    </source>
</reference>
<keyword evidence="5 6" id="KW-0472">Membrane</keyword>
<evidence type="ECO:0000256" key="5">
    <source>
        <dbReference type="ARBA" id="ARBA00023136"/>
    </source>
</evidence>
<evidence type="ECO:0000313" key="8">
    <source>
        <dbReference type="Proteomes" id="UP000243217"/>
    </source>
</evidence>
<feature type="transmembrane region" description="Helical" evidence="6">
    <location>
        <begin position="173"/>
        <end position="198"/>
    </location>
</feature>
<keyword evidence="8" id="KW-1185">Reference proteome</keyword>
<protein>
    <recommendedName>
        <fullName evidence="6">Choline transporter-like protein</fullName>
    </recommendedName>
</protein>
<dbReference type="OrthoDB" id="44736at2759"/>
<dbReference type="GO" id="GO:0005886">
    <property type="term" value="C:plasma membrane"/>
    <property type="evidence" value="ECO:0007669"/>
    <property type="project" value="UniProtKB-SubCell"/>
</dbReference>
<evidence type="ECO:0000256" key="3">
    <source>
        <dbReference type="ARBA" id="ARBA00022692"/>
    </source>
</evidence>
<evidence type="ECO:0000256" key="6">
    <source>
        <dbReference type="RuleBase" id="RU368066"/>
    </source>
</evidence>
<feature type="transmembrane region" description="Helical" evidence="6">
    <location>
        <begin position="95"/>
        <end position="116"/>
    </location>
</feature>
<evidence type="ECO:0000256" key="1">
    <source>
        <dbReference type="ARBA" id="ARBA00004141"/>
    </source>
</evidence>
<evidence type="ECO:0000256" key="2">
    <source>
        <dbReference type="ARBA" id="ARBA00007168"/>
    </source>
</evidence>
<feature type="transmembrane region" description="Helical" evidence="6">
    <location>
        <begin position="128"/>
        <end position="145"/>
    </location>
</feature>